<dbReference type="Pfam" id="PF10035">
    <property type="entry name" value="DUF2179"/>
    <property type="match status" value="1"/>
</dbReference>
<feature type="transmembrane region" description="Helical" evidence="6">
    <location>
        <begin position="12"/>
        <end position="35"/>
    </location>
</feature>
<evidence type="ECO:0000313" key="9">
    <source>
        <dbReference type="EMBL" id="SDB98269.1"/>
    </source>
</evidence>
<dbReference type="PANTHER" id="PTHR40060">
    <property type="entry name" value="UPF0316 PROTEIN YEBE"/>
    <property type="match status" value="1"/>
</dbReference>
<evidence type="ECO:0000256" key="5">
    <source>
        <dbReference type="ARBA" id="ARBA00023136"/>
    </source>
</evidence>
<reference evidence="9 10" key="1">
    <citation type="submission" date="2016-09" db="EMBL/GenBank/DDBJ databases">
        <authorList>
            <person name="Capua I."/>
            <person name="De Benedictis P."/>
            <person name="Joannis T."/>
            <person name="Lombin L.H."/>
            <person name="Cattoli G."/>
        </authorList>
    </citation>
    <scope>NUCLEOTIDE SEQUENCE [LARGE SCALE GENOMIC DNA]</scope>
    <source>
        <strain evidence="9 10">A7P-90m</strain>
    </source>
</reference>
<gene>
    <name evidence="9" type="ORF">SAMN05216323_101346</name>
</gene>
<dbReference type="Gene3D" id="3.30.70.120">
    <property type="match status" value="1"/>
</dbReference>
<accession>A0A1G6HVC3</accession>
<dbReference type="AlphaFoldDB" id="A0A1G6HVC3"/>
<dbReference type="CDD" id="cd16381">
    <property type="entry name" value="YitT_C_like_1"/>
    <property type="match status" value="1"/>
</dbReference>
<evidence type="ECO:0000256" key="2">
    <source>
        <dbReference type="ARBA" id="ARBA00022475"/>
    </source>
</evidence>
<dbReference type="STRING" id="1640674.SAMN05216323_101346"/>
<dbReference type="RefSeq" id="WP_092436610.1">
    <property type="nucleotide sequence ID" value="NZ_FMYP01000013.1"/>
</dbReference>
<keyword evidence="10" id="KW-1185">Reference proteome</keyword>
<dbReference type="Pfam" id="PF18955">
    <property type="entry name" value="DUF5698"/>
    <property type="match status" value="1"/>
</dbReference>
<sequence>MSFPDSNIFLYGILPLIIFFARICDVTIGTIRIILVSKGQKKIAPILGFFEVFIWIVAIGQIMTHLDNVVCYIGYAAGFATGNYIGMLVEEKLAMGTLIIRIITPKEQTGLIENLHHQGFGATVIDGSGRDGKVSIIYTIVNRKQLHNVEEAIATFYPQAFYSVEDLRSVKNGIVPDGISTFGESINPLKRWRKGK</sequence>
<evidence type="ECO:0000256" key="1">
    <source>
        <dbReference type="ARBA" id="ARBA00004651"/>
    </source>
</evidence>
<keyword evidence="5 6" id="KW-0472">Membrane</keyword>
<dbReference type="OrthoDB" id="48231at2"/>
<dbReference type="InterPro" id="IPR019264">
    <property type="entry name" value="DUF2179"/>
</dbReference>
<dbReference type="InterPro" id="IPR022930">
    <property type="entry name" value="UPF0316"/>
</dbReference>
<keyword evidence="4 6" id="KW-1133">Transmembrane helix</keyword>
<feature type="transmembrane region" description="Helical" evidence="6">
    <location>
        <begin position="47"/>
        <end position="66"/>
    </location>
</feature>
<feature type="domain" description="DUF5698" evidence="8">
    <location>
        <begin position="30"/>
        <end position="87"/>
    </location>
</feature>
<dbReference type="HAMAP" id="MF_01515">
    <property type="entry name" value="UPF0316"/>
    <property type="match status" value="1"/>
</dbReference>
<dbReference type="NCBIfam" id="NF003191">
    <property type="entry name" value="PRK04164.1-2"/>
    <property type="match status" value="1"/>
</dbReference>
<dbReference type="PANTHER" id="PTHR40060:SF1">
    <property type="entry name" value="UPF0316 PROTEIN YEBE"/>
    <property type="match status" value="1"/>
</dbReference>
<feature type="domain" description="DUF2179" evidence="7">
    <location>
        <begin position="120"/>
        <end position="171"/>
    </location>
</feature>
<evidence type="ECO:0000256" key="3">
    <source>
        <dbReference type="ARBA" id="ARBA00022692"/>
    </source>
</evidence>
<evidence type="ECO:0000256" key="4">
    <source>
        <dbReference type="ARBA" id="ARBA00022989"/>
    </source>
</evidence>
<evidence type="ECO:0000313" key="10">
    <source>
        <dbReference type="Proteomes" id="UP000199452"/>
    </source>
</evidence>
<evidence type="ECO:0000259" key="8">
    <source>
        <dbReference type="Pfam" id="PF18955"/>
    </source>
</evidence>
<dbReference type="Proteomes" id="UP000199452">
    <property type="component" value="Unassembled WGS sequence"/>
</dbReference>
<evidence type="ECO:0000259" key="7">
    <source>
        <dbReference type="Pfam" id="PF10035"/>
    </source>
</evidence>
<organism evidence="9 10">
    <name type="scientific">Williamwhitmania taraxaci</name>
    <dbReference type="NCBI Taxonomy" id="1640674"/>
    <lineage>
        <taxon>Bacteria</taxon>
        <taxon>Pseudomonadati</taxon>
        <taxon>Bacteroidota</taxon>
        <taxon>Bacteroidia</taxon>
        <taxon>Bacteroidales</taxon>
        <taxon>Williamwhitmaniaceae</taxon>
        <taxon>Williamwhitmania</taxon>
    </lineage>
</organism>
<dbReference type="InterPro" id="IPR044035">
    <property type="entry name" value="DUF5698"/>
</dbReference>
<dbReference type="EMBL" id="FMYP01000013">
    <property type="protein sequence ID" value="SDB98269.1"/>
    <property type="molecule type" value="Genomic_DNA"/>
</dbReference>
<feature type="transmembrane region" description="Helical" evidence="6">
    <location>
        <begin position="72"/>
        <end position="89"/>
    </location>
</feature>
<dbReference type="InterPro" id="IPR015867">
    <property type="entry name" value="N-reg_PII/ATP_PRibTrfase_C"/>
</dbReference>
<comment type="similarity">
    <text evidence="6">Belongs to the UPF0316 family.</text>
</comment>
<protein>
    <recommendedName>
        <fullName evidence="6">UPF0316 protein SAMN05216323_101346</fullName>
    </recommendedName>
</protein>
<name>A0A1G6HVC3_9BACT</name>
<proteinExistence type="inferred from homology"/>
<dbReference type="GO" id="GO:0005886">
    <property type="term" value="C:plasma membrane"/>
    <property type="evidence" value="ECO:0007669"/>
    <property type="project" value="UniProtKB-SubCell"/>
</dbReference>
<keyword evidence="2 6" id="KW-1003">Cell membrane</keyword>
<comment type="subcellular location">
    <subcellularLocation>
        <location evidence="1 6">Cell membrane</location>
        <topology evidence="1 6">Multi-pass membrane protein</topology>
    </subcellularLocation>
</comment>
<evidence type="ECO:0000256" key="6">
    <source>
        <dbReference type="HAMAP-Rule" id="MF_01515"/>
    </source>
</evidence>
<keyword evidence="3 6" id="KW-0812">Transmembrane</keyword>